<evidence type="ECO:0000313" key="6">
    <source>
        <dbReference type="Proteomes" id="UP001303160"/>
    </source>
</evidence>
<evidence type="ECO:0000256" key="2">
    <source>
        <dbReference type="PROSITE-ProRule" id="PRU00023"/>
    </source>
</evidence>
<name>A0AAN6X671_9PEZI</name>
<dbReference type="Proteomes" id="UP001303160">
    <property type="component" value="Unassembled WGS sequence"/>
</dbReference>
<feature type="compositionally biased region" description="Basic and acidic residues" evidence="3">
    <location>
        <begin position="1014"/>
        <end position="1024"/>
    </location>
</feature>
<dbReference type="AlphaFoldDB" id="A0AAN6X671"/>
<dbReference type="EMBL" id="MU864037">
    <property type="protein sequence ID" value="KAK4194838.1"/>
    <property type="molecule type" value="Genomic_DNA"/>
</dbReference>
<organism evidence="5 6">
    <name type="scientific">Triangularia verruculosa</name>
    <dbReference type="NCBI Taxonomy" id="2587418"/>
    <lineage>
        <taxon>Eukaryota</taxon>
        <taxon>Fungi</taxon>
        <taxon>Dikarya</taxon>
        <taxon>Ascomycota</taxon>
        <taxon>Pezizomycotina</taxon>
        <taxon>Sordariomycetes</taxon>
        <taxon>Sordariomycetidae</taxon>
        <taxon>Sordariales</taxon>
        <taxon>Podosporaceae</taxon>
        <taxon>Triangularia</taxon>
    </lineage>
</organism>
<feature type="repeat" description="ANK" evidence="2">
    <location>
        <begin position="913"/>
        <end position="942"/>
    </location>
</feature>
<dbReference type="InterPro" id="IPR031348">
    <property type="entry name" value="PigL_N"/>
</dbReference>
<evidence type="ECO:0000256" key="3">
    <source>
        <dbReference type="SAM" id="MobiDB-lite"/>
    </source>
</evidence>
<dbReference type="InterPro" id="IPR002110">
    <property type="entry name" value="Ankyrin_rpt"/>
</dbReference>
<reference evidence="5" key="2">
    <citation type="submission" date="2023-05" db="EMBL/GenBank/DDBJ databases">
        <authorList>
            <consortium name="Lawrence Berkeley National Laboratory"/>
            <person name="Steindorff A."/>
            <person name="Hensen N."/>
            <person name="Bonometti L."/>
            <person name="Westerberg I."/>
            <person name="Brannstrom I.O."/>
            <person name="Guillou S."/>
            <person name="Cros-Aarteil S."/>
            <person name="Calhoun S."/>
            <person name="Haridas S."/>
            <person name="Kuo A."/>
            <person name="Mondo S."/>
            <person name="Pangilinan J."/>
            <person name="Riley R."/>
            <person name="Labutti K."/>
            <person name="Andreopoulos B."/>
            <person name="Lipzen A."/>
            <person name="Chen C."/>
            <person name="Yanf M."/>
            <person name="Daum C."/>
            <person name="Ng V."/>
            <person name="Clum A."/>
            <person name="Ohm R."/>
            <person name="Martin F."/>
            <person name="Silar P."/>
            <person name="Natvig D."/>
            <person name="Lalanne C."/>
            <person name="Gautier V."/>
            <person name="Ament-Velasquez S.L."/>
            <person name="Kruys A."/>
            <person name="Hutchinson M.I."/>
            <person name="Powell A.J."/>
            <person name="Barry K."/>
            <person name="Miller A.N."/>
            <person name="Grigoriev I.V."/>
            <person name="Debuchy R."/>
            <person name="Gladieux P."/>
            <person name="Thoren M.H."/>
            <person name="Johannesson H."/>
        </authorList>
    </citation>
    <scope>NUCLEOTIDE SEQUENCE</scope>
    <source>
        <strain evidence="5">CBS 315.58</strain>
    </source>
</reference>
<feature type="compositionally biased region" description="Low complexity" evidence="3">
    <location>
        <begin position="1028"/>
        <end position="1065"/>
    </location>
</feature>
<dbReference type="PANTHER" id="PTHR10039">
    <property type="entry name" value="AMELOGENIN"/>
    <property type="match status" value="1"/>
</dbReference>
<dbReference type="SUPFAM" id="SSF52540">
    <property type="entry name" value="P-loop containing nucleoside triphosphate hydrolases"/>
    <property type="match status" value="1"/>
</dbReference>
<dbReference type="PROSITE" id="PS50837">
    <property type="entry name" value="NACHT"/>
    <property type="match status" value="1"/>
</dbReference>
<dbReference type="PROSITE" id="PS50297">
    <property type="entry name" value="ANK_REP_REGION"/>
    <property type="match status" value="1"/>
</dbReference>
<feature type="region of interest" description="Disordered" evidence="3">
    <location>
        <begin position="1014"/>
        <end position="1087"/>
    </location>
</feature>
<sequence>MAEGLAVAASVIAVIQLTERVVTVTKSYIQHVKNYPKEFRAISVEISSLKIVLGSLTLFVNDARDLEDAAILTTLLSREGPVNACQAALEKLEKLISPVAETSGPAGTPTKGLDQQRVREIFQRLKWPSQASNAKQLLEEIMRHKTTISLGLGGEILRDITEIKRDLKEVRRTIGGWSTDYSKGLDVIILKRSFLAANDRQSICSWLEQTNPSTIHNSSTMLYEPGTGEWVLRCKEWNAWIQQKSQRCLWISGISGAGKTILASHLAETLRNQCNNNPSHEMVYYYCHHSHNQDESIPMIRWLVAQLCRRTKLIPTWMEEAFNLGVHPRYDDLFNCLATILQDSKLQVVFLVVDALDESESQRRILTAIQELATDDRFKKLRLLTTSREYPDIEEVLSPISQHISMSNNEHVQADINRFIVTKVSSDQKLRRWPDEVRSEVEQALSQGAQGMFRWVVCQLDIVRRLKNVDRIRANLKKLPRTIFESYERIFSLISEEDKPVVRHALHWLLFYGAAYRPSIPGTLLADACSLLDILENHQLGPYDVDIIKESCGCLVRFEIFEPRDQRDFFWRAGYSDQPEDFRLLDHFDFLQQFRRSNYGNKVRLFKRKEPRFKVTIAHYTVREFLESKISPTQSAYFFRAVSEQMMGSLLAIVLETSVSANHTQDTHGIKKHCDYERTAIMVSELRLRTRLWAFSCLMLAEILSSQYKDGQWHSILLSQPDALLRFLDPAKPHFPLFVRLMNDLDGVNMNAYWYNWRIEDINFNNAIQSNPPLLYLVLLQLEPLAKRLIDADKSLLTKRITATVRYLRPLFSWECFQFSGGPQVPDRRAATGTVVEVLAQLGVHANAPEAWCYLYENFSPNMEVGCLLVNRISSHTVSKLEGYASASWWKRTNDYLQDLIGRCNDLEGFYITPLQVAVSSGNFEIVKELLQAGANPNNVGDPNQTGWDAGSAFGVLNRLHGYSPLSVLRNVWPRDGSKGLYGSPPQEMGTEDYPDYWVEIAKTEELLLSYGAEERVPDMDHQPIKPSPTRSETSASPPSSPQTPHSPSSAEISQQNTSPHSSSQTPPPPPHPPPSPSTTHSPTPPW</sequence>
<protein>
    <recommendedName>
        <fullName evidence="4">NACHT domain-containing protein</fullName>
    </recommendedName>
</protein>
<dbReference type="Pfam" id="PF00023">
    <property type="entry name" value="Ank"/>
    <property type="match status" value="1"/>
</dbReference>
<dbReference type="Gene3D" id="3.40.50.300">
    <property type="entry name" value="P-loop containing nucleotide triphosphate hydrolases"/>
    <property type="match status" value="1"/>
</dbReference>
<dbReference type="InterPro" id="IPR027417">
    <property type="entry name" value="P-loop_NTPase"/>
</dbReference>
<keyword evidence="2" id="KW-0040">ANK repeat</keyword>
<dbReference type="InterPro" id="IPR036770">
    <property type="entry name" value="Ankyrin_rpt-contain_sf"/>
</dbReference>
<proteinExistence type="predicted"/>
<gene>
    <name evidence="5" type="ORF">QBC40DRAFT_27893</name>
</gene>
<comment type="caution">
    <text evidence="5">The sequence shown here is derived from an EMBL/GenBank/DDBJ whole genome shotgun (WGS) entry which is preliminary data.</text>
</comment>
<feature type="compositionally biased region" description="Pro residues" evidence="3">
    <location>
        <begin position="1066"/>
        <end position="1087"/>
    </location>
</feature>
<evidence type="ECO:0000256" key="1">
    <source>
        <dbReference type="ARBA" id="ARBA00022737"/>
    </source>
</evidence>
<keyword evidence="6" id="KW-1185">Reference proteome</keyword>
<dbReference type="InterPro" id="IPR007111">
    <property type="entry name" value="NACHT_NTPase"/>
</dbReference>
<dbReference type="PANTHER" id="PTHR10039:SF16">
    <property type="entry name" value="GPI INOSITOL-DEACYLASE"/>
    <property type="match status" value="1"/>
</dbReference>
<dbReference type="Pfam" id="PF24883">
    <property type="entry name" value="NPHP3_N"/>
    <property type="match status" value="1"/>
</dbReference>
<accession>A0AAN6X671</accession>
<dbReference type="SMART" id="SM00248">
    <property type="entry name" value="ANK"/>
    <property type="match status" value="1"/>
</dbReference>
<dbReference type="Pfam" id="PF17111">
    <property type="entry name" value="PigL_N"/>
    <property type="match status" value="1"/>
</dbReference>
<keyword evidence="1" id="KW-0677">Repeat</keyword>
<dbReference type="PROSITE" id="PS50088">
    <property type="entry name" value="ANK_REPEAT"/>
    <property type="match status" value="1"/>
</dbReference>
<feature type="domain" description="NACHT" evidence="4">
    <location>
        <begin position="247"/>
        <end position="388"/>
    </location>
</feature>
<reference evidence="5" key="1">
    <citation type="journal article" date="2023" name="Mol. Phylogenet. Evol.">
        <title>Genome-scale phylogeny and comparative genomics of the fungal order Sordariales.</title>
        <authorList>
            <person name="Hensen N."/>
            <person name="Bonometti L."/>
            <person name="Westerberg I."/>
            <person name="Brannstrom I.O."/>
            <person name="Guillou S."/>
            <person name="Cros-Aarteil S."/>
            <person name="Calhoun S."/>
            <person name="Haridas S."/>
            <person name="Kuo A."/>
            <person name="Mondo S."/>
            <person name="Pangilinan J."/>
            <person name="Riley R."/>
            <person name="LaButti K."/>
            <person name="Andreopoulos B."/>
            <person name="Lipzen A."/>
            <person name="Chen C."/>
            <person name="Yan M."/>
            <person name="Daum C."/>
            <person name="Ng V."/>
            <person name="Clum A."/>
            <person name="Steindorff A."/>
            <person name="Ohm R.A."/>
            <person name="Martin F."/>
            <person name="Silar P."/>
            <person name="Natvig D.O."/>
            <person name="Lalanne C."/>
            <person name="Gautier V."/>
            <person name="Ament-Velasquez S.L."/>
            <person name="Kruys A."/>
            <person name="Hutchinson M.I."/>
            <person name="Powell A.J."/>
            <person name="Barry K."/>
            <person name="Miller A.N."/>
            <person name="Grigoriev I.V."/>
            <person name="Debuchy R."/>
            <person name="Gladieux P."/>
            <person name="Hiltunen Thoren M."/>
            <person name="Johannesson H."/>
        </authorList>
    </citation>
    <scope>NUCLEOTIDE SEQUENCE</scope>
    <source>
        <strain evidence="5">CBS 315.58</strain>
    </source>
</reference>
<evidence type="ECO:0000259" key="4">
    <source>
        <dbReference type="PROSITE" id="PS50837"/>
    </source>
</evidence>
<dbReference type="SUPFAM" id="SSF48403">
    <property type="entry name" value="Ankyrin repeat"/>
    <property type="match status" value="1"/>
</dbReference>
<evidence type="ECO:0000313" key="5">
    <source>
        <dbReference type="EMBL" id="KAK4194838.1"/>
    </source>
</evidence>
<dbReference type="Gene3D" id="1.25.40.20">
    <property type="entry name" value="Ankyrin repeat-containing domain"/>
    <property type="match status" value="1"/>
</dbReference>
<dbReference type="InterPro" id="IPR056884">
    <property type="entry name" value="NPHP3-like_N"/>
</dbReference>